<evidence type="ECO:0000256" key="1">
    <source>
        <dbReference type="ARBA" id="ARBA00004117"/>
    </source>
</evidence>
<comment type="similarity">
    <text evidence="2">Belongs to the flagella basal body rod proteins family.</text>
</comment>
<proteinExistence type="inferred from homology"/>
<sequence length="139" mass="15346">MIRSIDISTSALVAQRTRLNAISGNIANMSSLTDENGEANPYRAREVVFQTDDSLTTSGASGVKVAEIKTSEADHRYRYQPNHPLAIKEGEWKGYVAYPNIDMTTQMVDAMETTRAYEANVGVMEISKNLSRETLTILA</sequence>
<dbReference type="InterPro" id="IPR006299">
    <property type="entry name" value="FlgC"/>
</dbReference>
<dbReference type="NCBIfam" id="TIGR01395">
    <property type="entry name" value="FlgC"/>
    <property type="match status" value="1"/>
</dbReference>
<dbReference type="Pfam" id="PF06429">
    <property type="entry name" value="Flg_bbr_C"/>
    <property type="match status" value="1"/>
</dbReference>
<evidence type="ECO:0000256" key="5">
    <source>
        <dbReference type="ARBA" id="ARBA00025933"/>
    </source>
</evidence>
<evidence type="ECO:0000313" key="10">
    <source>
        <dbReference type="Proteomes" id="UP001500840"/>
    </source>
</evidence>
<evidence type="ECO:0000259" key="8">
    <source>
        <dbReference type="Pfam" id="PF06429"/>
    </source>
</evidence>
<evidence type="ECO:0000256" key="6">
    <source>
        <dbReference type="RuleBase" id="RU362062"/>
    </source>
</evidence>
<dbReference type="InterPro" id="IPR010930">
    <property type="entry name" value="Flg_bb/hook_C_dom"/>
</dbReference>
<dbReference type="EMBL" id="BAABGA010000037">
    <property type="protein sequence ID" value="GAA4456641.1"/>
    <property type="molecule type" value="Genomic_DNA"/>
</dbReference>
<comment type="caution">
    <text evidence="9">The sequence shown here is derived from an EMBL/GenBank/DDBJ whole genome shotgun (WGS) entry which is preliminary data.</text>
</comment>
<evidence type="ECO:0000256" key="2">
    <source>
        <dbReference type="ARBA" id="ARBA00009677"/>
    </source>
</evidence>
<organism evidence="9 10">
    <name type="scientific">Novipirellula rosea</name>
    <dbReference type="NCBI Taxonomy" id="1031540"/>
    <lineage>
        <taxon>Bacteria</taxon>
        <taxon>Pseudomonadati</taxon>
        <taxon>Planctomycetota</taxon>
        <taxon>Planctomycetia</taxon>
        <taxon>Pirellulales</taxon>
        <taxon>Pirellulaceae</taxon>
        <taxon>Novipirellula</taxon>
    </lineage>
</organism>
<evidence type="ECO:0000256" key="4">
    <source>
        <dbReference type="ARBA" id="ARBA00023143"/>
    </source>
</evidence>
<keyword evidence="10" id="KW-1185">Reference proteome</keyword>
<dbReference type="PANTHER" id="PTHR30435">
    <property type="entry name" value="FLAGELLAR PROTEIN"/>
    <property type="match status" value="1"/>
</dbReference>
<dbReference type="PANTHER" id="PTHR30435:SF2">
    <property type="entry name" value="FLAGELLAR BASAL-BODY ROD PROTEIN FLGC"/>
    <property type="match status" value="1"/>
</dbReference>
<keyword evidence="4 6" id="KW-0975">Bacterial flagellum</keyword>
<comment type="subunit">
    <text evidence="5 6">The basal body constitutes a major portion of the flagellar organelle and consists of four rings (L,P,S, and M) mounted on a central rod. The rod consists of about 26 subunits of FlgG in the distal portion, and FlgB, FlgC and FlgF are thought to build up the proximal portion of the rod with about 6 subunits each.</text>
</comment>
<evidence type="ECO:0000313" key="9">
    <source>
        <dbReference type="EMBL" id="GAA4456641.1"/>
    </source>
</evidence>
<keyword evidence="9" id="KW-0282">Flagellum</keyword>
<dbReference type="RefSeq" id="WP_040764355.1">
    <property type="nucleotide sequence ID" value="NZ_BAABGA010000037.1"/>
</dbReference>
<dbReference type="Pfam" id="PF00460">
    <property type="entry name" value="Flg_bb_rod"/>
    <property type="match status" value="1"/>
</dbReference>
<reference evidence="10" key="1">
    <citation type="journal article" date="2019" name="Int. J. Syst. Evol. Microbiol.">
        <title>The Global Catalogue of Microorganisms (GCM) 10K type strain sequencing project: providing services to taxonomists for standard genome sequencing and annotation.</title>
        <authorList>
            <consortium name="The Broad Institute Genomics Platform"/>
            <consortium name="The Broad Institute Genome Sequencing Center for Infectious Disease"/>
            <person name="Wu L."/>
            <person name="Ma J."/>
        </authorList>
    </citation>
    <scope>NUCLEOTIDE SEQUENCE [LARGE SCALE GENOMIC DNA]</scope>
    <source>
        <strain evidence="10">JCM 17759</strain>
    </source>
</reference>
<keyword evidence="9" id="KW-0969">Cilium</keyword>
<keyword evidence="9" id="KW-0966">Cell projection</keyword>
<name>A0ABP8MY09_9BACT</name>
<accession>A0ABP8MY09</accession>
<protein>
    <recommendedName>
        <fullName evidence="3 6">Flagellar basal-body rod protein FlgC</fullName>
    </recommendedName>
</protein>
<comment type="subcellular location">
    <subcellularLocation>
        <location evidence="1 6">Bacterial flagellum basal body</location>
    </subcellularLocation>
</comment>
<gene>
    <name evidence="9" type="primary">flgC</name>
    <name evidence="9" type="ORF">GCM10023156_32370</name>
</gene>
<feature type="domain" description="Flagellar basal-body/hook protein C-terminal" evidence="8">
    <location>
        <begin position="94"/>
        <end position="135"/>
    </location>
</feature>
<dbReference type="InterPro" id="IPR001444">
    <property type="entry name" value="Flag_bb_rod_N"/>
</dbReference>
<feature type="domain" description="Flagellar basal body rod protein N-terminal" evidence="7">
    <location>
        <begin position="5"/>
        <end position="30"/>
    </location>
</feature>
<evidence type="ECO:0000256" key="3">
    <source>
        <dbReference type="ARBA" id="ARBA00017941"/>
    </source>
</evidence>
<evidence type="ECO:0000259" key="7">
    <source>
        <dbReference type="Pfam" id="PF00460"/>
    </source>
</evidence>
<dbReference type="Proteomes" id="UP001500840">
    <property type="component" value="Unassembled WGS sequence"/>
</dbReference>